<comment type="caution">
    <text evidence="3">The sequence shown here is derived from an EMBL/GenBank/DDBJ whole genome shotgun (WGS) entry which is preliminary data.</text>
</comment>
<dbReference type="Pfam" id="PF01636">
    <property type="entry name" value="APH"/>
    <property type="match status" value="1"/>
</dbReference>
<dbReference type="InterPro" id="IPR002575">
    <property type="entry name" value="Aminoglycoside_PTrfase"/>
</dbReference>
<sequence length="1079" mass="121517">MAENNVSDFEAHNDNSSLTDETIAMDDETQISDHSVEGDEEFEVLAEDEGQTENDMQFAREPDHDDQMEDDAQSFSSYYPESLVDDEEAIQSFKQKIIALGTELHVDFEDIGYVREHEAIRAFPLTMRNPPEGATWPDGTRAVLRINGWWSLNDEPSRGSQSEDDDEPSVDEPTASEASDNTEEAAILNSTEAGNGESGDASEPQSPISTTSDSSASSNLSGSTLLNDYLDSDSDSDDDDDESGDQWQRLDEALLSNLLEDHGVPAPQTLAFDVGWQNALERPYSIQTYQPGDQVSKVHRERGEMSLEDRLWLAGEAAEIRARLETLSFEGTGRLLAKLDGDLTAGRLPLHMSARTDINEKLETSAFLIEPYNTDLDEVSAWNRFGARGRIYYSLYDTMFRAVDDLMAKAMVKFHNVECSCRAYAAIKDILLDMDHLGWFSEADRAYSKSVLNHGSINDSQLLLERTEDLSKPWRLTGVIGFDEAETVPSVLTRKPWSFLWDVHDASKMLPEETRFGWNGDVDELPTELSYLNADDLRVKQHHEDVLIEKIYIPQYGEKAREKYFDDTYGRGRWLRRFALSTDLGVVFDDIEHMSGGSYNRVVPVTLRNPPEAASWTDGTKAIIRIPRVWDGDLTKIPASEHGRTCKCDAHPDRNEADDERDEDEVGTPASGTDETSKDVSSTEALTESKETEPSTDDPASAKDLSGEDDEASDGSDISDVSDISDISDISSRRSLSKEPFQWEILDETMLYNMLEDAGIPGPRILAYDVGRHNALKFPYSIQTRLPGVTWISVIQDMPLESQLLLAQDLADVMARLQTVQFESSGRLQCNQKLDTPLQLSISSSSRAEVKEKLEIWGFPKEIGALMDSERTSPCQPVWSSLYDLLFFTVHDLLTRELQKVQPRGPSEQLARMYFKLQDIIQDMDRIGWFSEADKVPSKSVLHHWDLEARNIMVEQTGDDSSSPWRISGVIDWDNPHALPAVLTMKPPVWLWDASDDAELPEAVQEYYDNDFDWMPLEYHEKENAEHLNADGMKVKQRFEEAIVEKLYSKQYGADAHAKYLDDAYGRGLMASTHMAICE</sequence>
<evidence type="ECO:0000256" key="1">
    <source>
        <dbReference type="SAM" id="MobiDB-lite"/>
    </source>
</evidence>
<dbReference type="AlphaFoldDB" id="A0A9P8G968"/>
<reference evidence="3" key="2">
    <citation type="submission" date="2021-08" db="EMBL/GenBank/DDBJ databases">
        <authorList>
            <person name="Gostincar C."/>
            <person name="Sun X."/>
            <person name="Song Z."/>
            <person name="Gunde-Cimerman N."/>
        </authorList>
    </citation>
    <scope>NUCLEOTIDE SEQUENCE</scope>
    <source>
        <strain evidence="3">EXF-8016</strain>
    </source>
</reference>
<proteinExistence type="predicted"/>
<feature type="region of interest" description="Disordered" evidence="1">
    <location>
        <begin position="643"/>
        <end position="724"/>
    </location>
</feature>
<feature type="compositionally biased region" description="Basic and acidic residues" evidence="1">
    <location>
        <begin position="643"/>
        <end position="655"/>
    </location>
</feature>
<organism evidence="3 4">
    <name type="scientific">Aureobasidium melanogenum</name>
    <name type="common">Aureobasidium pullulans var. melanogenum</name>
    <dbReference type="NCBI Taxonomy" id="46634"/>
    <lineage>
        <taxon>Eukaryota</taxon>
        <taxon>Fungi</taxon>
        <taxon>Dikarya</taxon>
        <taxon>Ascomycota</taxon>
        <taxon>Pezizomycotina</taxon>
        <taxon>Dothideomycetes</taxon>
        <taxon>Dothideomycetidae</taxon>
        <taxon>Dothideales</taxon>
        <taxon>Saccotheciaceae</taxon>
        <taxon>Aureobasidium</taxon>
    </lineage>
</organism>
<dbReference type="InterPro" id="IPR011009">
    <property type="entry name" value="Kinase-like_dom_sf"/>
</dbReference>
<feature type="compositionally biased region" description="Low complexity" evidence="1">
    <location>
        <begin position="206"/>
        <end position="226"/>
    </location>
</feature>
<evidence type="ECO:0000259" key="2">
    <source>
        <dbReference type="Pfam" id="PF01636"/>
    </source>
</evidence>
<feature type="non-terminal residue" evidence="3">
    <location>
        <position position="1079"/>
    </location>
</feature>
<dbReference type="PANTHER" id="PTHR21310:SF56">
    <property type="entry name" value="AMINOGLYCOSIDE PHOSPHOTRANSFERASE DOMAIN-CONTAINING PROTEIN"/>
    <property type="match status" value="1"/>
</dbReference>
<dbReference type="SUPFAM" id="SSF56112">
    <property type="entry name" value="Protein kinase-like (PK-like)"/>
    <property type="match status" value="1"/>
</dbReference>
<feature type="region of interest" description="Disordered" evidence="1">
    <location>
        <begin position="152"/>
        <end position="245"/>
    </location>
</feature>
<dbReference type="OrthoDB" id="10003767at2759"/>
<dbReference type="PANTHER" id="PTHR21310">
    <property type="entry name" value="AMINOGLYCOSIDE PHOSPHOTRANSFERASE-RELATED-RELATED"/>
    <property type="match status" value="1"/>
</dbReference>
<feature type="region of interest" description="Disordered" evidence="1">
    <location>
        <begin position="1"/>
        <end position="74"/>
    </location>
</feature>
<dbReference type="EMBL" id="JAHFYH010000076">
    <property type="protein sequence ID" value="KAH0215131.1"/>
    <property type="molecule type" value="Genomic_DNA"/>
</dbReference>
<feature type="domain" description="Aminoglycoside phosphotransferase" evidence="2">
    <location>
        <begin position="744"/>
        <end position="975"/>
    </location>
</feature>
<dbReference type="Proteomes" id="UP000767238">
    <property type="component" value="Unassembled WGS sequence"/>
</dbReference>
<feature type="compositionally biased region" description="Low complexity" evidence="1">
    <location>
        <begin position="715"/>
        <end position="724"/>
    </location>
</feature>
<feature type="compositionally biased region" description="Acidic residues" evidence="1">
    <location>
        <begin position="656"/>
        <end position="666"/>
    </location>
</feature>
<dbReference type="InterPro" id="IPR051678">
    <property type="entry name" value="AGP_Transferase"/>
</dbReference>
<gene>
    <name evidence="3" type="ORF">KCV03_g8194</name>
</gene>
<evidence type="ECO:0000313" key="3">
    <source>
        <dbReference type="EMBL" id="KAH0215131.1"/>
    </source>
</evidence>
<feature type="compositionally biased region" description="Polar residues" evidence="1">
    <location>
        <begin position="670"/>
        <end position="686"/>
    </location>
</feature>
<name>A0A9P8G968_AURME</name>
<evidence type="ECO:0000313" key="4">
    <source>
        <dbReference type="Proteomes" id="UP000767238"/>
    </source>
</evidence>
<feature type="compositionally biased region" description="Acidic residues" evidence="1">
    <location>
        <begin position="230"/>
        <end position="244"/>
    </location>
</feature>
<protein>
    <recommendedName>
        <fullName evidence="2">Aminoglycoside phosphotransferase domain-containing protein</fullName>
    </recommendedName>
</protein>
<accession>A0A9P8G968</accession>
<feature type="compositionally biased region" description="Acidic residues" evidence="1">
    <location>
        <begin position="38"/>
        <end position="52"/>
    </location>
</feature>
<reference evidence="3" key="1">
    <citation type="journal article" date="2021" name="J Fungi (Basel)">
        <title>Virulence traits and population genomics of the black yeast Aureobasidium melanogenum.</title>
        <authorList>
            <person name="Cernosa A."/>
            <person name="Sun X."/>
            <person name="Gostincar C."/>
            <person name="Fang C."/>
            <person name="Gunde-Cimerman N."/>
            <person name="Song Z."/>
        </authorList>
    </citation>
    <scope>NUCLEOTIDE SEQUENCE</scope>
    <source>
        <strain evidence="3">EXF-8016</strain>
    </source>
</reference>